<organism evidence="2">
    <name type="scientific">Ralstonia syzygii R24</name>
    <dbReference type="NCBI Taxonomy" id="907261"/>
    <lineage>
        <taxon>Bacteria</taxon>
        <taxon>Pseudomonadati</taxon>
        <taxon>Pseudomonadota</taxon>
        <taxon>Betaproteobacteria</taxon>
        <taxon>Burkholderiales</taxon>
        <taxon>Burkholderiaceae</taxon>
        <taxon>Ralstonia</taxon>
        <taxon>Ralstonia solanacearum species complex</taxon>
    </lineage>
</organism>
<dbReference type="GO" id="GO:0016747">
    <property type="term" value="F:acyltransferase activity, transferring groups other than amino-acyl groups"/>
    <property type="evidence" value="ECO:0007669"/>
    <property type="project" value="InterPro"/>
</dbReference>
<dbReference type="InterPro" id="IPR000182">
    <property type="entry name" value="GNAT_dom"/>
</dbReference>
<accession>G3AC18</accession>
<gene>
    <name evidence="2" type="ORF">RALSY_mp30408</name>
</gene>
<dbReference type="SUPFAM" id="SSF55729">
    <property type="entry name" value="Acyl-CoA N-acyltransferases (Nat)"/>
    <property type="match status" value="1"/>
</dbReference>
<dbReference type="AlphaFoldDB" id="G3AC18"/>
<feature type="domain" description="N-acetyltransferase" evidence="1">
    <location>
        <begin position="37"/>
        <end position="189"/>
    </location>
</feature>
<dbReference type="InterPro" id="IPR016181">
    <property type="entry name" value="Acyl_CoA_acyltransferase"/>
</dbReference>
<keyword evidence="2" id="KW-0808">Transferase</keyword>
<evidence type="ECO:0000259" key="1">
    <source>
        <dbReference type="PROSITE" id="PS51186"/>
    </source>
</evidence>
<dbReference type="CDD" id="cd04301">
    <property type="entry name" value="NAT_SF"/>
    <property type="match status" value="1"/>
</dbReference>
<name>G3AC18_9RALS</name>
<dbReference type="Gene3D" id="3.40.630.30">
    <property type="match status" value="1"/>
</dbReference>
<protein>
    <submittedName>
        <fullName evidence="2">Putative gcn5-related n-acetyltransferase</fullName>
    </submittedName>
</protein>
<reference evidence="2" key="2">
    <citation type="submission" date="2011-04" db="EMBL/GenBank/DDBJ databases">
        <authorList>
            <person name="Genoscope - CEA"/>
        </authorList>
    </citation>
    <scope>NUCLEOTIDE SEQUENCE</scope>
    <source>
        <strain evidence="2">R24</strain>
    </source>
</reference>
<dbReference type="EMBL" id="FR854092">
    <property type="protein sequence ID" value="CCA87092.1"/>
    <property type="molecule type" value="Genomic_DNA"/>
</dbReference>
<dbReference type="Pfam" id="PF00583">
    <property type="entry name" value="Acetyltransf_1"/>
    <property type="match status" value="1"/>
</dbReference>
<reference evidence="2" key="1">
    <citation type="journal article" date="2011" name="PLoS ONE">
        <title>Ralstonia syzygii, the Blood Disease Bacterium and some Asian R. solanacearum strains form a single genomic species despite divergent lifestyles.</title>
        <authorList>
            <person name="Remenant B."/>
            <person name="de Cambiaire J.C."/>
            <person name="Cellier G."/>
            <person name="Jacobs J.M."/>
            <person name="Mangenot S."/>
            <person name="Barbe V."/>
            <person name="Lajus A."/>
            <person name="Vallenet D."/>
            <person name="Medigue C."/>
            <person name="Fegan M."/>
            <person name="Allen C."/>
            <person name="Prior P."/>
        </authorList>
    </citation>
    <scope>NUCLEOTIDE SEQUENCE</scope>
    <source>
        <strain evidence="2">R24</strain>
    </source>
</reference>
<sequence length="193" mass="21973">MKSIFIFLFIFDGRSSATWFFCASWREDECLCNITSMIIRNCEPRDLAEVARLFNDYRVFYGQDSDMQLAEQFVCERVIKNESIIFVADAGNNALVGFCQLYPTFCSVAAAPIYVLYDLFVSPAARRCGIAKQLLQAAACRAKVDGKVRVDLTTAKQNFNAQALYEMLGWKRDEHFYTYSLTVKQRAIAGNRA</sequence>
<evidence type="ECO:0000313" key="2">
    <source>
        <dbReference type="EMBL" id="CCA87092.1"/>
    </source>
</evidence>
<dbReference type="PROSITE" id="PS51186">
    <property type="entry name" value="GNAT"/>
    <property type="match status" value="1"/>
</dbReference>
<dbReference type="PANTHER" id="PTHR43072">
    <property type="entry name" value="N-ACETYLTRANSFERASE"/>
    <property type="match status" value="1"/>
</dbReference>
<dbReference type="PANTHER" id="PTHR43072:SF60">
    <property type="entry name" value="L-2,4-DIAMINOBUTYRIC ACID ACETYLTRANSFERASE"/>
    <property type="match status" value="1"/>
</dbReference>
<proteinExistence type="predicted"/>